<dbReference type="GO" id="GO:0055085">
    <property type="term" value="P:transmembrane transport"/>
    <property type="evidence" value="ECO:0007669"/>
    <property type="project" value="InterPro"/>
</dbReference>
<keyword evidence="2 7" id="KW-0813">Transport</keyword>
<dbReference type="EMBL" id="JACHHG010000004">
    <property type="protein sequence ID" value="MBB6097865.1"/>
    <property type="molecule type" value="Genomic_DNA"/>
</dbReference>
<organism evidence="9 10">
    <name type="scientific">Deinobacterium chartae</name>
    <dbReference type="NCBI Taxonomy" id="521158"/>
    <lineage>
        <taxon>Bacteria</taxon>
        <taxon>Thermotogati</taxon>
        <taxon>Deinococcota</taxon>
        <taxon>Deinococci</taxon>
        <taxon>Deinococcales</taxon>
        <taxon>Deinococcaceae</taxon>
        <taxon>Deinobacterium</taxon>
    </lineage>
</organism>
<dbReference type="PANTHER" id="PTHR43744:SF3">
    <property type="entry name" value="LACTOSE TRANSPORT SYSTEM PERMEASE PROTEIN LACG"/>
    <property type="match status" value="1"/>
</dbReference>
<comment type="similarity">
    <text evidence="7">Belongs to the binding-protein-dependent transport system permease family.</text>
</comment>
<dbReference type="Gene3D" id="1.10.3720.10">
    <property type="entry name" value="MetI-like"/>
    <property type="match status" value="1"/>
</dbReference>
<evidence type="ECO:0000313" key="10">
    <source>
        <dbReference type="Proteomes" id="UP000569951"/>
    </source>
</evidence>
<dbReference type="GO" id="GO:0005886">
    <property type="term" value="C:plasma membrane"/>
    <property type="evidence" value="ECO:0007669"/>
    <property type="project" value="UniProtKB-SubCell"/>
</dbReference>
<evidence type="ECO:0000256" key="4">
    <source>
        <dbReference type="ARBA" id="ARBA00022692"/>
    </source>
</evidence>
<evidence type="ECO:0000256" key="1">
    <source>
        <dbReference type="ARBA" id="ARBA00004651"/>
    </source>
</evidence>
<sequence length="294" mass="32369">MSAASPYIDLAAIKRRKRARAALTNALVYAVLTVIAVVAVYPFWWTAITSVEPAGPLYEFPPKLWPEGFTLRHYEAAFSSAPLAKYFLNSVIVSFFGVILSVILAALAAYPLAKMRFWGRDVIFFTILATLVLPNEAGLIVNYITTVKLGLLQSSIGEYVALFLPSIASTVGLFLMRQAYLSIPTELIEAARIDGASELTVWWRVMLPLTKPTLAAFSILQFVGFWNSFLWAIIILNDREKYPIAAGLLDLSGQFATNTRAVAAGTVITMIPVILVFLFAQRYFMKGLEGAVKG</sequence>
<keyword evidence="4 7" id="KW-0812">Transmembrane</keyword>
<dbReference type="AlphaFoldDB" id="A0A841I1P4"/>
<feature type="domain" description="ABC transmembrane type-1" evidence="8">
    <location>
        <begin position="87"/>
        <end position="280"/>
    </location>
</feature>
<evidence type="ECO:0000256" key="7">
    <source>
        <dbReference type="RuleBase" id="RU363032"/>
    </source>
</evidence>
<evidence type="ECO:0000256" key="6">
    <source>
        <dbReference type="ARBA" id="ARBA00023136"/>
    </source>
</evidence>
<dbReference type="CDD" id="cd06261">
    <property type="entry name" value="TM_PBP2"/>
    <property type="match status" value="1"/>
</dbReference>
<keyword evidence="3" id="KW-1003">Cell membrane</keyword>
<dbReference type="PANTHER" id="PTHR43744">
    <property type="entry name" value="ABC TRANSPORTER PERMEASE PROTEIN MG189-RELATED-RELATED"/>
    <property type="match status" value="1"/>
</dbReference>
<dbReference type="InterPro" id="IPR035906">
    <property type="entry name" value="MetI-like_sf"/>
</dbReference>
<feature type="transmembrane region" description="Helical" evidence="7">
    <location>
        <begin position="122"/>
        <end position="144"/>
    </location>
</feature>
<dbReference type="Pfam" id="PF00528">
    <property type="entry name" value="BPD_transp_1"/>
    <property type="match status" value="1"/>
</dbReference>
<reference evidence="9 10" key="1">
    <citation type="submission" date="2020-08" db="EMBL/GenBank/DDBJ databases">
        <title>Genomic Encyclopedia of Type Strains, Phase IV (KMG-IV): sequencing the most valuable type-strain genomes for metagenomic binning, comparative biology and taxonomic classification.</title>
        <authorList>
            <person name="Goeker M."/>
        </authorList>
    </citation>
    <scope>NUCLEOTIDE SEQUENCE [LARGE SCALE GENOMIC DNA]</scope>
    <source>
        <strain evidence="9 10">DSM 21458</strain>
    </source>
</reference>
<feature type="transmembrane region" description="Helical" evidence="7">
    <location>
        <begin position="214"/>
        <end position="236"/>
    </location>
</feature>
<feature type="transmembrane region" description="Helical" evidence="7">
    <location>
        <begin position="156"/>
        <end position="176"/>
    </location>
</feature>
<accession>A0A841I1P4</accession>
<dbReference type="InterPro" id="IPR000515">
    <property type="entry name" value="MetI-like"/>
</dbReference>
<evidence type="ECO:0000313" key="9">
    <source>
        <dbReference type="EMBL" id="MBB6097865.1"/>
    </source>
</evidence>
<dbReference type="PROSITE" id="PS50928">
    <property type="entry name" value="ABC_TM1"/>
    <property type="match status" value="1"/>
</dbReference>
<feature type="transmembrane region" description="Helical" evidence="7">
    <location>
        <begin position="261"/>
        <end position="280"/>
    </location>
</feature>
<dbReference type="RefSeq" id="WP_343058240.1">
    <property type="nucleotide sequence ID" value="NZ_JACHHG010000004.1"/>
</dbReference>
<comment type="subcellular location">
    <subcellularLocation>
        <location evidence="1 7">Cell membrane</location>
        <topology evidence="1 7">Multi-pass membrane protein</topology>
    </subcellularLocation>
</comment>
<name>A0A841I1P4_9DEIO</name>
<evidence type="ECO:0000256" key="2">
    <source>
        <dbReference type="ARBA" id="ARBA00022448"/>
    </source>
</evidence>
<keyword evidence="5 7" id="KW-1133">Transmembrane helix</keyword>
<dbReference type="SUPFAM" id="SSF161098">
    <property type="entry name" value="MetI-like"/>
    <property type="match status" value="1"/>
</dbReference>
<dbReference type="Proteomes" id="UP000569951">
    <property type="component" value="Unassembled WGS sequence"/>
</dbReference>
<comment type="caution">
    <text evidence="9">The sequence shown here is derived from an EMBL/GenBank/DDBJ whole genome shotgun (WGS) entry which is preliminary data.</text>
</comment>
<evidence type="ECO:0000259" key="8">
    <source>
        <dbReference type="PROSITE" id="PS50928"/>
    </source>
</evidence>
<feature type="transmembrane region" description="Helical" evidence="7">
    <location>
        <begin position="86"/>
        <end position="110"/>
    </location>
</feature>
<gene>
    <name evidence="9" type="ORF">HNR42_001288</name>
</gene>
<evidence type="ECO:0000256" key="3">
    <source>
        <dbReference type="ARBA" id="ARBA00022475"/>
    </source>
</evidence>
<feature type="transmembrane region" description="Helical" evidence="7">
    <location>
        <begin position="21"/>
        <end position="44"/>
    </location>
</feature>
<keyword evidence="6 7" id="KW-0472">Membrane</keyword>
<keyword evidence="10" id="KW-1185">Reference proteome</keyword>
<proteinExistence type="inferred from homology"/>
<evidence type="ECO:0000256" key="5">
    <source>
        <dbReference type="ARBA" id="ARBA00022989"/>
    </source>
</evidence>
<protein>
    <submittedName>
        <fullName evidence="9">Putative chitobiose transport system permease protein</fullName>
    </submittedName>
</protein>